<evidence type="ECO:0000259" key="7">
    <source>
        <dbReference type="PROSITE" id="PS51910"/>
    </source>
</evidence>
<evidence type="ECO:0000256" key="5">
    <source>
        <dbReference type="RuleBase" id="RU004453"/>
    </source>
</evidence>
<dbReference type="RefSeq" id="WP_084235548.1">
    <property type="nucleotide sequence ID" value="NZ_FWXW01000011.1"/>
</dbReference>
<keyword evidence="9" id="KW-1185">Reference proteome</keyword>
<dbReference type="GO" id="GO:0005975">
    <property type="term" value="P:carbohydrate metabolic process"/>
    <property type="evidence" value="ECO:0007669"/>
    <property type="project" value="InterPro"/>
</dbReference>
<dbReference type="InterPro" id="IPR011583">
    <property type="entry name" value="Chitinase_II/V-like_cat"/>
</dbReference>
<protein>
    <submittedName>
        <fullName evidence="8">Spore germination protein YaaH</fullName>
    </submittedName>
</protein>
<dbReference type="SMART" id="SM00636">
    <property type="entry name" value="Glyco_18"/>
    <property type="match status" value="1"/>
</dbReference>
<dbReference type="PROSITE" id="PS51910">
    <property type="entry name" value="GH18_2"/>
    <property type="match status" value="1"/>
</dbReference>
<feature type="domain" description="GH18" evidence="7">
    <location>
        <begin position="33"/>
        <end position="355"/>
    </location>
</feature>
<dbReference type="PROSITE" id="PS51272">
    <property type="entry name" value="SLH"/>
    <property type="match status" value="3"/>
</dbReference>
<dbReference type="PANTHER" id="PTHR46066:SF2">
    <property type="entry name" value="CHITINASE DOMAIN-CONTAINING PROTEIN 1"/>
    <property type="match status" value="1"/>
</dbReference>
<dbReference type="SUPFAM" id="SSF51445">
    <property type="entry name" value="(Trans)glycosidases"/>
    <property type="match status" value="1"/>
</dbReference>
<accession>A0A1W2CPD6</accession>
<dbReference type="Proteomes" id="UP000192790">
    <property type="component" value="Unassembled WGS sequence"/>
</dbReference>
<dbReference type="InterPro" id="IPR029070">
    <property type="entry name" value="Chitinase_insertion_sf"/>
</dbReference>
<dbReference type="Pfam" id="PF00395">
    <property type="entry name" value="SLH"/>
    <property type="match status" value="3"/>
</dbReference>
<dbReference type="PROSITE" id="PS01095">
    <property type="entry name" value="GH18_1"/>
    <property type="match status" value="1"/>
</dbReference>
<evidence type="ECO:0000256" key="3">
    <source>
        <dbReference type="ARBA" id="ARBA00023295"/>
    </source>
</evidence>
<feature type="domain" description="SLH" evidence="6">
    <location>
        <begin position="352"/>
        <end position="411"/>
    </location>
</feature>
<evidence type="ECO:0000256" key="1">
    <source>
        <dbReference type="ARBA" id="ARBA00022737"/>
    </source>
</evidence>
<sequence>MKKIRRGPFLIFIFLLIVSVSGLPAYALDYKYSMSYIYFGDSSQYSQLVSEAQDSLNEVSPAYFTLDDGGSLVLTSAADSGFVQTMHDAGILVVPFLSNGWDRNKGIAALSNREALSSQLAAAVSEYGLDGVNIDIENVTPNERTAYVDFVRMLRSKLPEDARIVVSVAANPWGTSLGWTGSYDYAQLAEYSDYLMIMAYDESYCGSDPGPVASISFVEKSIQYALSVVSKDKIVLGLPFYGRIWSADGGYPDGYGVSDSAIEALIGAYDGTVSLDEASLSSCATITVKASDVKPTVGGSKLPAGTYVIWYSGEAALKAELELVTKYDIKGTGSWSLGQETDDTWNYYTLWLNGCTFRDVPDSWAKYYILSAYLKGWMIGVSSESFSPSTSLTRAQAAAVLVRMLGLTAAKDSDYSFSDCAGNWAEAHIDTARKYGILSGVGGNLFEPDRQVTREEIAVMLSNLLGYDNGGGTSPFTDVTADGNSWSYGAICALSASGVLTGYPDRSFRPDAPVTRAEMAAMAVRISIS</sequence>
<gene>
    <name evidence="8" type="ORF">SAMN02745168_0127</name>
</gene>
<comment type="similarity">
    <text evidence="5">Belongs to the glycosyl hydrolase 18 family.</text>
</comment>
<dbReference type="Pfam" id="PF00704">
    <property type="entry name" value="Glyco_hydro_18"/>
    <property type="match status" value="1"/>
</dbReference>
<keyword evidence="3 4" id="KW-0326">Glycosidase</keyword>
<dbReference type="Gene3D" id="3.10.50.10">
    <property type="match status" value="1"/>
</dbReference>
<feature type="domain" description="SLH" evidence="6">
    <location>
        <begin position="412"/>
        <end position="472"/>
    </location>
</feature>
<dbReference type="Gene3D" id="3.20.20.80">
    <property type="entry name" value="Glycosidases"/>
    <property type="match status" value="1"/>
</dbReference>
<dbReference type="PANTHER" id="PTHR46066">
    <property type="entry name" value="CHITINASE DOMAIN-CONTAINING PROTEIN 1 FAMILY MEMBER"/>
    <property type="match status" value="1"/>
</dbReference>
<dbReference type="InterPro" id="IPR017853">
    <property type="entry name" value="GH"/>
</dbReference>
<evidence type="ECO:0000313" key="9">
    <source>
        <dbReference type="Proteomes" id="UP000192790"/>
    </source>
</evidence>
<evidence type="ECO:0000259" key="6">
    <source>
        <dbReference type="PROSITE" id="PS51272"/>
    </source>
</evidence>
<dbReference type="InterPro" id="IPR001223">
    <property type="entry name" value="Glyco_hydro18_cat"/>
</dbReference>
<keyword evidence="2 4" id="KW-0378">Hydrolase</keyword>
<dbReference type="InterPro" id="IPR001119">
    <property type="entry name" value="SLH_dom"/>
</dbReference>
<evidence type="ECO:0000313" key="8">
    <source>
        <dbReference type="EMBL" id="SMC86844.1"/>
    </source>
</evidence>
<feature type="domain" description="SLH" evidence="6">
    <location>
        <begin position="473"/>
        <end position="529"/>
    </location>
</feature>
<keyword evidence="1" id="KW-0677">Repeat</keyword>
<dbReference type="AlphaFoldDB" id="A0A1W2CPD6"/>
<dbReference type="InterPro" id="IPR001579">
    <property type="entry name" value="Glyco_hydro_18_chit_AS"/>
</dbReference>
<dbReference type="GO" id="GO:0008061">
    <property type="term" value="F:chitin binding"/>
    <property type="evidence" value="ECO:0007669"/>
    <property type="project" value="InterPro"/>
</dbReference>
<evidence type="ECO:0000256" key="2">
    <source>
        <dbReference type="ARBA" id="ARBA00022801"/>
    </source>
</evidence>
<reference evidence="8 9" key="1">
    <citation type="submission" date="2017-04" db="EMBL/GenBank/DDBJ databases">
        <authorList>
            <person name="Afonso C.L."/>
            <person name="Miller P.J."/>
            <person name="Scott M.A."/>
            <person name="Spackman E."/>
            <person name="Goraichik I."/>
            <person name="Dimitrov K.M."/>
            <person name="Suarez D.L."/>
            <person name="Swayne D.E."/>
        </authorList>
    </citation>
    <scope>NUCLEOTIDE SEQUENCE [LARGE SCALE GENOMIC DNA]</scope>
    <source>
        <strain evidence="8 9">DSM 12816</strain>
    </source>
</reference>
<proteinExistence type="inferred from homology"/>
<name>A0A1W2CPD6_9FIRM</name>
<organism evidence="8 9">
    <name type="scientific">Papillibacter cinnamivorans DSM 12816</name>
    <dbReference type="NCBI Taxonomy" id="1122930"/>
    <lineage>
        <taxon>Bacteria</taxon>
        <taxon>Bacillati</taxon>
        <taxon>Bacillota</taxon>
        <taxon>Clostridia</taxon>
        <taxon>Eubacteriales</taxon>
        <taxon>Oscillospiraceae</taxon>
        <taxon>Papillibacter</taxon>
    </lineage>
</organism>
<dbReference type="OrthoDB" id="9775889at2"/>
<dbReference type="STRING" id="1122930.SAMN02745168_0127"/>
<dbReference type="EMBL" id="FWXW01000011">
    <property type="protein sequence ID" value="SMC86844.1"/>
    <property type="molecule type" value="Genomic_DNA"/>
</dbReference>
<dbReference type="GO" id="GO:0004553">
    <property type="term" value="F:hydrolase activity, hydrolyzing O-glycosyl compounds"/>
    <property type="evidence" value="ECO:0007669"/>
    <property type="project" value="InterPro"/>
</dbReference>
<evidence type="ECO:0000256" key="4">
    <source>
        <dbReference type="RuleBase" id="RU000489"/>
    </source>
</evidence>